<dbReference type="InParanoid" id="A0A2J7R444"/>
<sequence>MSNIKQVVIDFLVSKLPVIYNPLLSLYLTLSKNIGKNNTTHDVCCKSNIH</sequence>
<reference evidence="1 2" key="1">
    <citation type="submission" date="2017-12" db="EMBL/GenBank/DDBJ databases">
        <title>Hemimetabolous genomes reveal molecular basis of termite eusociality.</title>
        <authorList>
            <person name="Harrison M.C."/>
            <person name="Jongepier E."/>
            <person name="Robertson H.M."/>
            <person name="Arning N."/>
            <person name="Bitard-Feildel T."/>
            <person name="Chao H."/>
            <person name="Childers C.P."/>
            <person name="Dinh H."/>
            <person name="Doddapaneni H."/>
            <person name="Dugan S."/>
            <person name="Gowin J."/>
            <person name="Greiner C."/>
            <person name="Han Y."/>
            <person name="Hu H."/>
            <person name="Hughes D.S.T."/>
            <person name="Huylmans A.-K."/>
            <person name="Kemena C."/>
            <person name="Kremer L.P.M."/>
            <person name="Lee S.L."/>
            <person name="Lopez-Ezquerra A."/>
            <person name="Mallet L."/>
            <person name="Monroy-Kuhn J.M."/>
            <person name="Moser A."/>
            <person name="Murali S.C."/>
            <person name="Muzny D.M."/>
            <person name="Otani S."/>
            <person name="Piulachs M.-D."/>
            <person name="Poelchau M."/>
            <person name="Qu J."/>
            <person name="Schaub F."/>
            <person name="Wada-Katsumata A."/>
            <person name="Worley K.C."/>
            <person name="Xie Q."/>
            <person name="Ylla G."/>
            <person name="Poulsen M."/>
            <person name="Gibbs R.A."/>
            <person name="Schal C."/>
            <person name="Richards S."/>
            <person name="Belles X."/>
            <person name="Korb J."/>
            <person name="Bornberg-Bauer E."/>
        </authorList>
    </citation>
    <scope>NUCLEOTIDE SEQUENCE [LARGE SCALE GENOMIC DNA]</scope>
    <source>
        <tissue evidence="1">Whole body</tissue>
    </source>
</reference>
<dbReference type="EMBL" id="NEVH01007815">
    <property type="protein sequence ID" value="PNF35612.1"/>
    <property type="molecule type" value="Genomic_DNA"/>
</dbReference>
<dbReference type="AlphaFoldDB" id="A0A2J7R444"/>
<keyword evidence="2" id="KW-1185">Reference proteome</keyword>
<comment type="caution">
    <text evidence="1">The sequence shown here is derived from an EMBL/GenBank/DDBJ whole genome shotgun (WGS) entry which is preliminary data.</text>
</comment>
<evidence type="ECO:0000313" key="1">
    <source>
        <dbReference type="EMBL" id="PNF35612.1"/>
    </source>
</evidence>
<accession>A0A2J7R444</accession>
<dbReference type="Proteomes" id="UP000235965">
    <property type="component" value="Unassembled WGS sequence"/>
</dbReference>
<protein>
    <submittedName>
        <fullName evidence="1">Uncharacterized protein</fullName>
    </submittedName>
</protein>
<gene>
    <name evidence="1" type="ORF">B7P43_G01879</name>
</gene>
<evidence type="ECO:0000313" key="2">
    <source>
        <dbReference type="Proteomes" id="UP000235965"/>
    </source>
</evidence>
<proteinExistence type="predicted"/>
<organism evidence="1 2">
    <name type="scientific">Cryptotermes secundus</name>
    <dbReference type="NCBI Taxonomy" id="105785"/>
    <lineage>
        <taxon>Eukaryota</taxon>
        <taxon>Metazoa</taxon>
        <taxon>Ecdysozoa</taxon>
        <taxon>Arthropoda</taxon>
        <taxon>Hexapoda</taxon>
        <taxon>Insecta</taxon>
        <taxon>Pterygota</taxon>
        <taxon>Neoptera</taxon>
        <taxon>Polyneoptera</taxon>
        <taxon>Dictyoptera</taxon>
        <taxon>Blattodea</taxon>
        <taxon>Blattoidea</taxon>
        <taxon>Termitoidae</taxon>
        <taxon>Kalotermitidae</taxon>
        <taxon>Cryptotermitinae</taxon>
        <taxon>Cryptotermes</taxon>
    </lineage>
</organism>
<name>A0A2J7R444_9NEOP</name>